<dbReference type="InterPro" id="IPR000719">
    <property type="entry name" value="Prot_kinase_dom"/>
</dbReference>
<dbReference type="AlphaFoldDB" id="A0A388KJG3"/>
<evidence type="ECO:0000256" key="16">
    <source>
        <dbReference type="ARBA" id="ARBA00023212"/>
    </source>
</evidence>
<evidence type="ECO:0000256" key="8">
    <source>
        <dbReference type="ARBA" id="ARBA00022527"/>
    </source>
</evidence>
<keyword evidence="11" id="KW-0479">Metal-binding</keyword>
<comment type="catalytic activity">
    <reaction evidence="19">
        <text>L-threonyl-[protein] + ATP = O-phospho-L-threonyl-[protein] + ADP + H(+)</text>
        <dbReference type="Rhea" id="RHEA:46608"/>
        <dbReference type="Rhea" id="RHEA-COMP:11060"/>
        <dbReference type="Rhea" id="RHEA-COMP:11605"/>
        <dbReference type="ChEBI" id="CHEBI:15378"/>
        <dbReference type="ChEBI" id="CHEBI:30013"/>
        <dbReference type="ChEBI" id="CHEBI:30616"/>
        <dbReference type="ChEBI" id="CHEBI:61977"/>
        <dbReference type="ChEBI" id="CHEBI:456216"/>
        <dbReference type="EC" id="2.7.11.1"/>
    </reaction>
</comment>
<sequence>MNRYKIIKQLGDGTYGSVWKAVNRQTNEVVAIKKMKRKFYSWEECMNLREVKSLRKLNHPNVVKLKEVIRENDELYFVFEFMEYNLYQMMKDKDKYFPESKVRNWCYQVLLALAYMHKHGYFHRDLKPENLLVTKDVIKVADFGLAREVRSRPPYTDYVSTRWYRAPEVLLQSSSYSAPIDMWAMGAIMAELFTLRPLFPGVSEADEIYKICSVLGTPSVETWPAGMKLAASMNFRFPQFAATHLSVLIPNASPEAIDLMTVMCSWDPSKRPTAAQTLTHAFFQPITLKLTLGPSLVRRDTRHPYGYDGQENIYNDEVHSVSRADTEVSGGVDEVSTVLETALPPPTKYAVPVPAMGMPPKIIPMKQVRSLLKPLPIHENAPLPYQAAYACPGRYRPCLPPLASGRSNANSAIVLNGGSKSTLPAPYSMRNGVQPAGGGTLPQSYGFRGQLAPMFTQPVGGPVTYGGAFASNSYRYDARMGAANRRY</sequence>
<keyword evidence="12 21" id="KW-0547">Nucleotide-binding</keyword>
<evidence type="ECO:0000256" key="6">
    <source>
        <dbReference type="ARBA" id="ARBA00012513"/>
    </source>
</evidence>
<evidence type="ECO:0000256" key="9">
    <source>
        <dbReference type="ARBA" id="ARBA00022553"/>
    </source>
</evidence>
<dbReference type="EMBL" id="BFEA01000125">
    <property type="protein sequence ID" value="GBG70113.1"/>
    <property type="molecule type" value="Genomic_DNA"/>
</dbReference>
<feature type="binding site" evidence="21">
    <location>
        <position position="34"/>
    </location>
    <ligand>
        <name>ATP</name>
        <dbReference type="ChEBI" id="CHEBI:30616"/>
    </ligand>
</feature>
<evidence type="ECO:0000256" key="1">
    <source>
        <dbReference type="ARBA" id="ARBA00001946"/>
    </source>
</evidence>
<keyword evidence="7" id="KW-0963">Cytoplasm</keyword>
<evidence type="ECO:0000256" key="4">
    <source>
        <dbReference type="ARBA" id="ARBA00004245"/>
    </source>
</evidence>
<evidence type="ECO:0000256" key="19">
    <source>
        <dbReference type="ARBA" id="ARBA00047899"/>
    </source>
</evidence>
<keyword evidence="18" id="KW-0966">Cell projection</keyword>
<keyword evidence="8 22" id="KW-0723">Serine/threonine-protein kinase</keyword>
<evidence type="ECO:0000256" key="15">
    <source>
        <dbReference type="ARBA" id="ARBA00022842"/>
    </source>
</evidence>
<keyword evidence="17" id="KW-0539">Nucleus</keyword>
<dbReference type="GO" id="GO:0005929">
    <property type="term" value="C:cilium"/>
    <property type="evidence" value="ECO:0007669"/>
    <property type="project" value="UniProtKB-SubCell"/>
</dbReference>
<evidence type="ECO:0000256" key="2">
    <source>
        <dbReference type="ARBA" id="ARBA00004123"/>
    </source>
</evidence>
<keyword evidence="16" id="KW-0206">Cytoskeleton</keyword>
<keyword evidence="10" id="KW-0808">Transferase</keyword>
<comment type="caution">
    <text evidence="24">The sequence shown here is derived from an EMBL/GenBank/DDBJ whole genome shotgun (WGS) entry which is preliminary data.</text>
</comment>
<evidence type="ECO:0000256" key="18">
    <source>
        <dbReference type="ARBA" id="ARBA00023273"/>
    </source>
</evidence>
<dbReference type="Proteomes" id="UP000265515">
    <property type="component" value="Unassembled WGS sequence"/>
</dbReference>
<keyword evidence="14 21" id="KW-0067">ATP-binding</keyword>
<dbReference type="Gene3D" id="3.30.200.20">
    <property type="entry name" value="Phosphorylase Kinase, domain 1"/>
    <property type="match status" value="1"/>
</dbReference>
<keyword evidence="13" id="KW-0418">Kinase</keyword>
<dbReference type="CDD" id="cd07830">
    <property type="entry name" value="STKc_MAK_like"/>
    <property type="match status" value="1"/>
</dbReference>
<evidence type="ECO:0000256" key="3">
    <source>
        <dbReference type="ARBA" id="ARBA00004138"/>
    </source>
</evidence>
<dbReference type="PROSITE" id="PS50011">
    <property type="entry name" value="PROTEIN_KINASE_DOM"/>
    <property type="match status" value="1"/>
</dbReference>
<dbReference type="STRING" id="69332.A0A388KJG3"/>
<comment type="subcellular location">
    <subcellularLocation>
        <location evidence="3">Cell projection</location>
        <location evidence="3">Cilium</location>
    </subcellularLocation>
    <subcellularLocation>
        <location evidence="4">Cytoplasm</location>
        <location evidence="4">Cytoskeleton</location>
    </subcellularLocation>
    <subcellularLocation>
        <location evidence="2">Nucleus</location>
    </subcellularLocation>
</comment>
<evidence type="ECO:0000313" key="24">
    <source>
        <dbReference type="EMBL" id="GBG70113.1"/>
    </source>
</evidence>
<evidence type="ECO:0000256" key="11">
    <source>
        <dbReference type="ARBA" id="ARBA00022723"/>
    </source>
</evidence>
<dbReference type="InterPro" id="IPR008271">
    <property type="entry name" value="Ser/Thr_kinase_AS"/>
</dbReference>
<dbReference type="OrthoDB" id="2158884at2759"/>
<evidence type="ECO:0000256" key="5">
    <source>
        <dbReference type="ARBA" id="ARBA00006485"/>
    </source>
</evidence>
<dbReference type="Gramene" id="GBG70113">
    <property type="protein sequence ID" value="GBG70113"/>
    <property type="gene ID" value="CBR_g5743"/>
</dbReference>
<keyword evidence="9" id="KW-0597">Phosphoprotein</keyword>
<comment type="cofactor">
    <cofactor evidence="1">
        <name>Mg(2+)</name>
        <dbReference type="ChEBI" id="CHEBI:18420"/>
    </cofactor>
</comment>
<dbReference type="GO" id="GO:0046872">
    <property type="term" value="F:metal ion binding"/>
    <property type="evidence" value="ECO:0007669"/>
    <property type="project" value="UniProtKB-KW"/>
</dbReference>
<evidence type="ECO:0000256" key="22">
    <source>
        <dbReference type="RuleBase" id="RU000304"/>
    </source>
</evidence>
<protein>
    <recommendedName>
        <fullName evidence="6">non-specific serine/threonine protein kinase</fullName>
        <ecNumber evidence="6">2.7.11.1</ecNumber>
    </recommendedName>
</protein>
<evidence type="ECO:0000259" key="23">
    <source>
        <dbReference type="PROSITE" id="PS50011"/>
    </source>
</evidence>
<evidence type="ECO:0000256" key="17">
    <source>
        <dbReference type="ARBA" id="ARBA00023242"/>
    </source>
</evidence>
<dbReference type="SMART" id="SM00220">
    <property type="entry name" value="S_TKc"/>
    <property type="match status" value="1"/>
</dbReference>
<dbReference type="FunFam" id="1.10.510.10:FF:000104">
    <property type="entry name" value="serine/threonine-protein kinase MAK isoform X1"/>
    <property type="match status" value="1"/>
</dbReference>
<dbReference type="PROSITE" id="PS00107">
    <property type="entry name" value="PROTEIN_KINASE_ATP"/>
    <property type="match status" value="1"/>
</dbReference>
<evidence type="ECO:0000256" key="12">
    <source>
        <dbReference type="ARBA" id="ARBA00022741"/>
    </source>
</evidence>
<dbReference type="GO" id="GO:0005634">
    <property type="term" value="C:nucleus"/>
    <property type="evidence" value="ECO:0007669"/>
    <property type="project" value="UniProtKB-SubCell"/>
</dbReference>
<dbReference type="PANTHER" id="PTHR24055">
    <property type="entry name" value="MITOGEN-ACTIVATED PROTEIN KINASE"/>
    <property type="match status" value="1"/>
</dbReference>
<evidence type="ECO:0000256" key="21">
    <source>
        <dbReference type="PROSITE-ProRule" id="PRU10141"/>
    </source>
</evidence>
<dbReference type="Gene3D" id="1.10.510.10">
    <property type="entry name" value="Transferase(Phosphotransferase) domain 1"/>
    <property type="match status" value="1"/>
</dbReference>
<evidence type="ECO:0000256" key="20">
    <source>
        <dbReference type="ARBA" id="ARBA00048679"/>
    </source>
</evidence>
<evidence type="ECO:0000313" key="25">
    <source>
        <dbReference type="Proteomes" id="UP000265515"/>
    </source>
</evidence>
<dbReference type="InterPro" id="IPR011009">
    <property type="entry name" value="Kinase-like_dom_sf"/>
</dbReference>
<dbReference type="GO" id="GO:0005524">
    <property type="term" value="F:ATP binding"/>
    <property type="evidence" value="ECO:0007669"/>
    <property type="project" value="UniProtKB-UniRule"/>
</dbReference>
<name>A0A388KJG3_CHABU</name>
<keyword evidence="25" id="KW-1185">Reference proteome</keyword>
<organism evidence="24 25">
    <name type="scientific">Chara braunii</name>
    <name type="common">Braun's stonewort</name>
    <dbReference type="NCBI Taxonomy" id="69332"/>
    <lineage>
        <taxon>Eukaryota</taxon>
        <taxon>Viridiplantae</taxon>
        <taxon>Streptophyta</taxon>
        <taxon>Charophyceae</taxon>
        <taxon>Charales</taxon>
        <taxon>Characeae</taxon>
        <taxon>Chara</taxon>
    </lineage>
</organism>
<comment type="catalytic activity">
    <reaction evidence="20">
        <text>L-seryl-[protein] + ATP = O-phospho-L-seryl-[protein] + ADP + H(+)</text>
        <dbReference type="Rhea" id="RHEA:17989"/>
        <dbReference type="Rhea" id="RHEA-COMP:9863"/>
        <dbReference type="Rhea" id="RHEA-COMP:11604"/>
        <dbReference type="ChEBI" id="CHEBI:15378"/>
        <dbReference type="ChEBI" id="CHEBI:29999"/>
        <dbReference type="ChEBI" id="CHEBI:30616"/>
        <dbReference type="ChEBI" id="CHEBI:83421"/>
        <dbReference type="ChEBI" id="CHEBI:456216"/>
        <dbReference type="EC" id="2.7.11.1"/>
    </reaction>
</comment>
<dbReference type="Pfam" id="PF00069">
    <property type="entry name" value="Pkinase"/>
    <property type="match status" value="1"/>
</dbReference>
<dbReference type="GO" id="GO:0004674">
    <property type="term" value="F:protein serine/threonine kinase activity"/>
    <property type="evidence" value="ECO:0007669"/>
    <property type="project" value="UniProtKB-KW"/>
</dbReference>
<gene>
    <name evidence="24" type="ORF">CBR_g5743</name>
</gene>
<proteinExistence type="inferred from homology"/>
<evidence type="ECO:0000256" key="13">
    <source>
        <dbReference type="ARBA" id="ARBA00022777"/>
    </source>
</evidence>
<dbReference type="EC" id="2.7.11.1" evidence="6"/>
<evidence type="ECO:0000256" key="10">
    <source>
        <dbReference type="ARBA" id="ARBA00022679"/>
    </source>
</evidence>
<dbReference type="FunFam" id="3.30.200.20:FF:000071">
    <property type="entry name" value="serine/threonine-protein kinase MAK isoform X1"/>
    <property type="match status" value="1"/>
</dbReference>
<evidence type="ECO:0000256" key="14">
    <source>
        <dbReference type="ARBA" id="ARBA00022840"/>
    </source>
</evidence>
<reference evidence="24 25" key="1">
    <citation type="journal article" date="2018" name="Cell">
        <title>The Chara Genome: Secondary Complexity and Implications for Plant Terrestrialization.</title>
        <authorList>
            <person name="Nishiyama T."/>
            <person name="Sakayama H."/>
            <person name="Vries J.D."/>
            <person name="Buschmann H."/>
            <person name="Saint-Marcoux D."/>
            <person name="Ullrich K.K."/>
            <person name="Haas F.B."/>
            <person name="Vanderstraeten L."/>
            <person name="Becker D."/>
            <person name="Lang D."/>
            <person name="Vosolsobe S."/>
            <person name="Rombauts S."/>
            <person name="Wilhelmsson P.K.I."/>
            <person name="Janitza P."/>
            <person name="Kern R."/>
            <person name="Heyl A."/>
            <person name="Rumpler F."/>
            <person name="Villalobos L.I.A.C."/>
            <person name="Clay J.M."/>
            <person name="Skokan R."/>
            <person name="Toyoda A."/>
            <person name="Suzuki Y."/>
            <person name="Kagoshima H."/>
            <person name="Schijlen E."/>
            <person name="Tajeshwar N."/>
            <person name="Catarino B."/>
            <person name="Hetherington A.J."/>
            <person name="Saltykova A."/>
            <person name="Bonnot C."/>
            <person name="Breuninger H."/>
            <person name="Symeonidi A."/>
            <person name="Radhakrishnan G.V."/>
            <person name="Van Nieuwerburgh F."/>
            <person name="Deforce D."/>
            <person name="Chang C."/>
            <person name="Karol K.G."/>
            <person name="Hedrich R."/>
            <person name="Ulvskov P."/>
            <person name="Glockner G."/>
            <person name="Delwiche C.F."/>
            <person name="Petrasek J."/>
            <person name="Van de Peer Y."/>
            <person name="Friml J."/>
            <person name="Beilby M."/>
            <person name="Dolan L."/>
            <person name="Kohara Y."/>
            <person name="Sugano S."/>
            <person name="Fujiyama A."/>
            <person name="Delaux P.-M."/>
            <person name="Quint M."/>
            <person name="TheiBen G."/>
            <person name="Hagemann M."/>
            <person name="Harholt J."/>
            <person name="Dunand C."/>
            <person name="Zachgo S."/>
            <person name="Langdale J."/>
            <person name="Maumus F."/>
            <person name="Straeten D.V.D."/>
            <person name="Gould S.B."/>
            <person name="Rensing S.A."/>
        </authorList>
    </citation>
    <scope>NUCLEOTIDE SEQUENCE [LARGE SCALE GENOMIC DNA]</scope>
    <source>
        <strain evidence="24 25">S276</strain>
    </source>
</reference>
<comment type="similarity">
    <text evidence="5">Belongs to the protein kinase superfamily. CMGC Ser/Thr protein kinase family. CDC2/CDKX subfamily.</text>
</comment>
<keyword evidence="15" id="KW-0460">Magnesium</keyword>
<evidence type="ECO:0000256" key="7">
    <source>
        <dbReference type="ARBA" id="ARBA00022490"/>
    </source>
</evidence>
<accession>A0A388KJG3</accession>
<dbReference type="PROSITE" id="PS00108">
    <property type="entry name" value="PROTEIN_KINASE_ST"/>
    <property type="match status" value="1"/>
</dbReference>
<dbReference type="InterPro" id="IPR017441">
    <property type="entry name" value="Protein_kinase_ATP_BS"/>
</dbReference>
<dbReference type="InterPro" id="IPR050117">
    <property type="entry name" value="MAPK"/>
</dbReference>
<dbReference type="GO" id="GO:0005856">
    <property type="term" value="C:cytoskeleton"/>
    <property type="evidence" value="ECO:0007669"/>
    <property type="project" value="UniProtKB-SubCell"/>
</dbReference>
<dbReference type="SUPFAM" id="SSF56112">
    <property type="entry name" value="Protein kinase-like (PK-like)"/>
    <property type="match status" value="1"/>
</dbReference>
<feature type="domain" description="Protein kinase" evidence="23">
    <location>
        <begin position="4"/>
        <end position="283"/>
    </location>
</feature>